<feature type="domain" description="CRIB" evidence="4">
    <location>
        <begin position="770"/>
        <end position="783"/>
    </location>
</feature>
<dbReference type="NCBIfam" id="TIGR00756">
    <property type="entry name" value="PPR"/>
    <property type="match status" value="3"/>
</dbReference>
<dbReference type="GO" id="GO:0003723">
    <property type="term" value="F:RNA binding"/>
    <property type="evidence" value="ECO:0007669"/>
    <property type="project" value="InterPro"/>
</dbReference>
<dbReference type="CDD" id="cd00132">
    <property type="entry name" value="CRIB"/>
    <property type="match status" value="1"/>
</dbReference>
<dbReference type="PANTHER" id="PTHR47926">
    <property type="entry name" value="PENTATRICOPEPTIDE REPEAT-CONTAINING PROTEIN"/>
    <property type="match status" value="1"/>
</dbReference>
<name>A0AAV0GTD5_9ROSI</name>
<evidence type="ECO:0000259" key="4">
    <source>
        <dbReference type="PROSITE" id="PS50108"/>
    </source>
</evidence>
<dbReference type="Pfam" id="PF01535">
    <property type="entry name" value="PPR"/>
    <property type="match status" value="7"/>
</dbReference>
<keyword evidence="1" id="KW-0677">Repeat</keyword>
<feature type="compositionally biased region" description="Low complexity" evidence="3">
    <location>
        <begin position="717"/>
        <end position="738"/>
    </location>
</feature>
<organism evidence="5 6">
    <name type="scientific">Linum tenue</name>
    <dbReference type="NCBI Taxonomy" id="586396"/>
    <lineage>
        <taxon>Eukaryota</taxon>
        <taxon>Viridiplantae</taxon>
        <taxon>Streptophyta</taxon>
        <taxon>Embryophyta</taxon>
        <taxon>Tracheophyta</taxon>
        <taxon>Spermatophyta</taxon>
        <taxon>Magnoliopsida</taxon>
        <taxon>eudicotyledons</taxon>
        <taxon>Gunneridae</taxon>
        <taxon>Pentapetalae</taxon>
        <taxon>rosids</taxon>
        <taxon>fabids</taxon>
        <taxon>Malpighiales</taxon>
        <taxon>Linaceae</taxon>
        <taxon>Linum</taxon>
    </lineage>
</organism>
<evidence type="ECO:0000256" key="3">
    <source>
        <dbReference type="SAM" id="MobiDB-lite"/>
    </source>
</evidence>
<dbReference type="Proteomes" id="UP001154282">
    <property type="component" value="Unassembled WGS sequence"/>
</dbReference>
<dbReference type="PROSITE" id="PS50108">
    <property type="entry name" value="CRIB"/>
    <property type="match status" value="1"/>
</dbReference>
<dbReference type="EMBL" id="CAMGYJ010000002">
    <property type="protein sequence ID" value="CAI0376229.1"/>
    <property type="molecule type" value="Genomic_DNA"/>
</dbReference>
<accession>A0AAV0GTD5</accession>
<dbReference type="InterPro" id="IPR002885">
    <property type="entry name" value="PPR_rpt"/>
</dbReference>
<feature type="compositionally biased region" description="Low complexity" evidence="3">
    <location>
        <begin position="689"/>
        <end position="703"/>
    </location>
</feature>
<dbReference type="AlphaFoldDB" id="A0AAV0GTD5"/>
<protein>
    <recommendedName>
        <fullName evidence="4">CRIB domain-containing protein</fullName>
    </recommendedName>
</protein>
<evidence type="ECO:0000256" key="1">
    <source>
        <dbReference type="ARBA" id="ARBA00022737"/>
    </source>
</evidence>
<dbReference type="Pfam" id="PF13041">
    <property type="entry name" value="PPR_2"/>
    <property type="match status" value="1"/>
</dbReference>
<dbReference type="InterPro" id="IPR046960">
    <property type="entry name" value="PPR_At4g14850-like_plant"/>
</dbReference>
<feature type="region of interest" description="Disordered" evidence="3">
    <location>
        <begin position="674"/>
        <end position="740"/>
    </location>
</feature>
<dbReference type="Pfam" id="PF00786">
    <property type="entry name" value="PBD"/>
    <property type="match status" value="1"/>
</dbReference>
<comment type="caution">
    <text evidence="5">The sequence shown here is derived from an EMBL/GenBank/DDBJ whole genome shotgun (WGS) entry which is preliminary data.</text>
</comment>
<dbReference type="InterPro" id="IPR000095">
    <property type="entry name" value="CRIB_dom"/>
</dbReference>
<feature type="repeat" description="PPR" evidence="2">
    <location>
        <begin position="198"/>
        <end position="232"/>
    </location>
</feature>
<dbReference type="PANTHER" id="PTHR47926:SF347">
    <property type="entry name" value="PENTATRICOPEPTIDE REPEAT-CONTAINING PROTEIN"/>
    <property type="match status" value="1"/>
</dbReference>
<dbReference type="GO" id="GO:0009451">
    <property type="term" value="P:RNA modification"/>
    <property type="evidence" value="ECO:0007669"/>
    <property type="project" value="InterPro"/>
</dbReference>
<evidence type="ECO:0000313" key="6">
    <source>
        <dbReference type="Proteomes" id="UP001154282"/>
    </source>
</evidence>
<dbReference type="FunFam" id="1.25.40.10:FF:000090">
    <property type="entry name" value="Pentatricopeptide repeat-containing protein, chloroplastic"/>
    <property type="match status" value="1"/>
</dbReference>
<reference evidence="5" key="1">
    <citation type="submission" date="2022-08" db="EMBL/GenBank/DDBJ databases">
        <authorList>
            <person name="Gutierrez-Valencia J."/>
        </authorList>
    </citation>
    <scope>NUCLEOTIDE SEQUENCE</scope>
</reference>
<feature type="compositionally biased region" description="Basic residues" evidence="3">
    <location>
        <begin position="676"/>
        <end position="688"/>
    </location>
</feature>
<proteinExistence type="predicted"/>
<feature type="repeat" description="PPR" evidence="2">
    <location>
        <begin position="97"/>
        <end position="131"/>
    </location>
</feature>
<dbReference type="PROSITE" id="PS51375">
    <property type="entry name" value="PPR"/>
    <property type="match status" value="3"/>
</dbReference>
<dbReference type="Pfam" id="PF20431">
    <property type="entry name" value="E_motif"/>
    <property type="match status" value="1"/>
</dbReference>
<feature type="repeat" description="PPR" evidence="2">
    <location>
        <begin position="440"/>
        <end position="474"/>
    </location>
</feature>
<dbReference type="Gene3D" id="1.25.40.10">
    <property type="entry name" value="Tetratricopeptide repeat domain"/>
    <property type="match status" value="4"/>
</dbReference>
<dbReference type="InterPro" id="IPR046848">
    <property type="entry name" value="E_motif"/>
</dbReference>
<dbReference type="InterPro" id="IPR011990">
    <property type="entry name" value="TPR-like_helical_dom_sf"/>
</dbReference>
<evidence type="ECO:0000256" key="2">
    <source>
        <dbReference type="PROSITE-ProRule" id="PRU00708"/>
    </source>
</evidence>
<gene>
    <name evidence="5" type="ORF">LITE_LOCUS919</name>
</gene>
<sequence length="895" mass="99721">MKWTLLSKSQYPAILTTFPHKLQWLLHLQLRQYRDQPVAGGESVVETRPEVLHARDVKGGPFCVSTDSSINYLLSLYSKSADFTNAHKLFDEILDRDVRTWTILISGIARNGAHKDVMERFRRMQLEGVTPNQFTLSTVLKSCCSLIELRTGKGIHGWILRNGIVFDVVLANSILDLYVKCGAFSYAERLFGVMVGKDTVSWNIMIGAYLYLGDASKSLELFDGLQSKDVASSNTIIDGLIRCGCESIALEVLYRMGGNGLEFNAITFSIALNLASSLSVLQLGKQIHGKVLRRGIDDSGFITSSLIDMYCKCGELRLAGMIFQQMCQGFLPVDAMARRVSWSSMVSGYVKQREYICAFRTFTSMFEKNEEVDIYTLTSIISACADTGNLELGRQIDAHVQKVGHRVDAHLTSALIDMYSKCGCLNDAVNKFNESNNDMNVVIWTSMIYGFGLHGRGTEAVRLFDLMLKEGSIAPNLIAFLGVLNACSHAGLFEEGVRYFESMQKVYGLKPSVEHYTCMVDLYGRAGRLEEAKRFIAEYDISHLSAVWKSLLSSCRLQKNAKMGKWACDRLLELEPLDQGSYVLCSNIFSADGHWEEAAEARSLMLQRTVDKVPGQGTEEINTRKKNGGAVYESGAFVYKRDKVRRMRMRPDRRMERLVLLPFTMGCVSESSVALAHHHHHHPTRRRSSSASTAAAPTATARSQSRRREMDDDEESLSSTDSSDSKSSTTSSSTSPSSKISARFHRILRTFKSTFVYKEEDEEEEEEMEIGVPTDVKHVTHIGWDDDVGAAAAAVTSATITTATTTTTTTRVNNPMNFEQHDQSGGSGSWGNNDNLITHSHYQPRRRRDLQQLMCHHHRRPSSYEGDIAIGALAAVDPVLPRRPLSVISPSSACT</sequence>
<feature type="region of interest" description="Disordered" evidence="3">
    <location>
        <begin position="806"/>
        <end position="838"/>
    </location>
</feature>
<dbReference type="Pfam" id="PF13812">
    <property type="entry name" value="PPR_3"/>
    <property type="match status" value="1"/>
</dbReference>
<keyword evidence="6" id="KW-1185">Reference proteome</keyword>
<evidence type="ECO:0000313" key="5">
    <source>
        <dbReference type="EMBL" id="CAI0376229.1"/>
    </source>
</evidence>